<keyword evidence="2" id="KW-0004">4Fe-4S</keyword>
<dbReference type="AlphaFoldDB" id="A0A644UD57"/>
<evidence type="ECO:0000256" key="2">
    <source>
        <dbReference type="ARBA" id="ARBA00022485"/>
    </source>
</evidence>
<dbReference type="InterPro" id="IPR007197">
    <property type="entry name" value="rSAM"/>
</dbReference>
<organism evidence="10">
    <name type="scientific">bioreactor metagenome</name>
    <dbReference type="NCBI Taxonomy" id="1076179"/>
    <lineage>
        <taxon>unclassified sequences</taxon>
        <taxon>metagenomes</taxon>
        <taxon>ecological metagenomes</taxon>
    </lineage>
</organism>
<dbReference type="EMBL" id="VSSQ01000100">
    <property type="protein sequence ID" value="MPL76790.1"/>
    <property type="molecule type" value="Genomic_DNA"/>
</dbReference>
<evidence type="ECO:0000259" key="7">
    <source>
        <dbReference type="PROSITE" id="PS50926"/>
    </source>
</evidence>
<dbReference type="GO" id="GO:0046872">
    <property type="term" value="F:metal ion binding"/>
    <property type="evidence" value="ECO:0007669"/>
    <property type="project" value="UniProtKB-KW"/>
</dbReference>
<name>A0A644UD57_9ZZZZ</name>
<dbReference type="FunFam" id="3.40.50.12160:FF:000003">
    <property type="entry name" value="CDK5 regulatory subunit-associated protein 1"/>
    <property type="match status" value="1"/>
</dbReference>
<dbReference type="SFLD" id="SFLDG01082">
    <property type="entry name" value="B12-binding_domain_containing"/>
    <property type="match status" value="1"/>
</dbReference>
<dbReference type="GO" id="GO:0035597">
    <property type="term" value="F:tRNA-2-methylthio-N(6)-dimethylallyladenosine(37) synthase activity"/>
    <property type="evidence" value="ECO:0007669"/>
    <property type="project" value="UniProtKB-EC"/>
</dbReference>
<dbReference type="EC" id="2.8.4.3" evidence="10"/>
<sequence length="426" mass="48374">MNFSDTQIVGSIMTDHDFETTGNIAEADLIFVNTCSIRDNAEKRVRARLQEFKRYKKQKPGLIIGVLGCMAERLKEQMISEEKMVDVIVGPDAYRDLPRLLNIAEGGQKAINVILSADETYADINPVRPDSNGVSAFISIMRGCENFCSYCVVPYTRGRERSRDPQTIVKEAEDLFSRGYREVTLLGQNVNSYIWDDGTGFAKLLERVALVNPFLRVRFATSHPKDLTDELLHTMAAHPNICRSIHLPVQSGSDRILKLMNRKYDSRWYRQRIEAIRRILPGCAISTDIITGFCSETEQDHQDTLEMMKWAAYDYAFMFKYSERPDTLAHKKYTDDVPEEVKSARLQEIIDLQQELSFRSNHADIGKTFGVLAESLSRKSGKELSGRNSQNKVVVFPMESYKPGDYVRVRVTACTPATLKGEAVPE</sequence>
<dbReference type="InterPro" id="IPR020612">
    <property type="entry name" value="Methylthiotransferase_CS"/>
</dbReference>
<keyword evidence="6" id="KW-0411">Iron-sulfur</keyword>
<dbReference type="PROSITE" id="PS51449">
    <property type="entry name" value="MTTASE_N"/>
    <property type="match status" value="1"/>
</dbReference>
<proteinExistence type="inferred from homology"/>
<evidence type="ECO:0000313" key="10">
    <source>
        <dbReference type="EMBL" id="MPL76790.1"/>
    </source>
</evidence>
<reference evidence="10" key="1">
    <citation type="submission" date="2019-08" db="EMBL/GenBank/DDBJ databases">
        <authorList>
            <person name="Kucharzyk K."/>
            <person name="Murdoch R.W."/>
            <person name="Higgins S."/>
            <person name="Loffler F."/>
        </authorList>
    </citation>
    <scope>NUCLEOTIDE SEQUENCE</scope>
</reference>
<keyword evidence="10" id="KW-0808">Transferase</keyword>
<feature type="domain" description="Radical SAM core" evidence="9">
    <location>
        <begin position="130"/>
        <end position="359"/>
    </location>
</feature>
<gene>
    <name evidence="10" type="primary">miaB_7</name>
    <name evidence="10" type="ORF">SDC9_22640</name>
</gene>
<dbReference type="CDD" id="cd01335">
    <property type="entry name" value="Radical_SAM"/>
    <property type="match status" value="1"/>
</dbReference>
<dbReference type="PROSITE" id="PS50926">
    <property type="entry name" value="TRAM"/>
    <property type="match status" value="1"/>
</dbReference>
<dbReference type="PANTHER" id="PTHR43020:SF2">
    <property type="entry name" value="MITOCHONDRIAL TRNA METHYLTHIOTRANSFERASE CDK5RAP1"/>
    <property type="match status" value="1"/>
</dbReference>
<dbReference type="SMART" id="SM00729">
    <property type="entry name" value="Elp3"/>
    <property type="match status" value="1"/>
</dbReference>
<protein>
    <submittedName>
        <fullName evidence="10">tRNA-2-methylthio-N(6)-dimethylallyladenosine synthase</fullName>
        <ecNumber evidence="10">2.8.4.3</ecNumber>
    </submittedName>
</protein>
<dbReference type="PROSITE" id="PS01278">
    <property type="entry name" value="MTTASE_RADICAL"/>
    <property type="match status" value="1"/>
</dbReference>
<dbReference type="InterPro" id="IPR038135">
    <property type="entry name" value="Methylthiotransferase_N_sf"/>
</dbReference>
<evidence type="ECO:0000256" key="6">
    <source>
        <dbReference type="ARBA" id="ARBA00023014"/>
    </source>
</evidence>
<dbReference type="Gene3D" id="3.80.30.20">
    <property type="entry name" value="tm_1862 like domain"/>
    <property type="match status" value="1"/>
</dbReference>
<keyword evidence="5" id="KW-0408">Iron</keyword>
<dbReference type="SUPFAM" id="SSF102114">
    <property type="entry name" value="Radical SAM enzymes"/>
    <property type="match status" value="1"/>
</dbReference>
<evidence type="ECO:0000256" key="4">
    <source>
        <dbReference type="ARBA" id="ARBA00022723"/>
    </source>
</evidence>
<evidence type="ECO:0000256" key="3">
    <source>
        <dbReference type="ARBA" id="ARBA00022691"/>
    </source>
</evidence>
<dbReference type="FunFam" id="3.80.30.20:FF:000001">
    <property type="entry name" value="tRNA-2-methylthio-N(6)-dimethylallyladenosine synthase 2"/>
    <property type="match status" value="1"/>
</dbReference>
<dbReference type="InterPro" id="IPR013848">
    <property type="entry name" value="Methylthiotransferase_N"/>
</dbReference>
<dbReference type="InterPro" id="IPR006638">
    <property type="entry name" value="Elp3/MiaA/NifB-like_rSAM"/>
</dbReference>
<dbReference type="NCBIfam" id="TIGR01574">
    <property type="entry name" value="miaB-methiolase"/>
    <property type="match status" value="1"/>
</dbReference>
<dbReference type="Pfam" id="PF01938">
    <property type="entry name" value="TRAM"/>
    <property type="match status" value="1"/>
</dbReference>
<evidence type="ECO:0000256" key="1">
    <source>
        <dbReference type="ARBA" id="ARBA00001966"/>
    </source>
</evidence>
<dbReference type="InterPro" id="IPR005839">
    <property type="entry name" value="Methylthiotransferase"/>
</dbReference>
<dbReference type="InterPro" id="IPR006463">
    <property type="entry name" value="MiaB_methiolase"/>
</dbReference>
<evidence type="ECO:0000259" key="9">
    <source>
        <dbReference type="PROSITE" id="PS51918"/>
    </source>
</evidence>
<dbReference type="GO" id="GO:0051539">
    <property type="term" value="F:4 iron, 4 sulfur cluster binding"/>
    <property type="evidence" value="ECO:0007669"/>
    <property type="project" value="UniProtKB-KW"/>
</dbReference>
<comment type="cofactor">
    <cofactor evidence="1">
        <name>[4Fe-4S] cluster</name>
        <dbReference type="ChEBI" id="CHEBI:49883"/>
    </cofactor>
</comment>
<evidence type="ECO:0000256" key="5">
    <source>
        <dbReference type="ARBA" id="ARBA00023004"/>
    </source>
</evidence>
<comment type="caution">
    <text evidence="10">The sequence shown here is derived from an EMBL/GenBank/DDBJ whole genome shotgun (WGS) entry which is preliminary data.</text>
</comment>
<dbReference type="PANTHER" id="PTHR43020">
    <property type="entry name" value="CDK5 REGULATORY SUBUNIT-ASSOCIATED PROTEIN 1"/>
    <property type="match status" value="1"/>
</dbReference>
<dbReference type="SFLD" id="SFLDF00413">
    <property type="entry name" value="CDK5RAP1"/>
    <property type="match status" value="1"/>
</dbReference>
<keyword evidence="3" id="KW-0949">S-adenosyl-L-methionine</keyword>
<accession>A0A644UD57</accession>
<evidence type="ECO:0000259" key="8">
    <source>
        <dbReference type="PROSITE" id="PS51449"/>
    </source>
</evidence>
<dbReference type="InterPro" id="IPR058240">
    <property type="entry name" value="rSAM_sf"/>
</dbReference>
<feature type="domain" description="TRAM" evidence="7">
    <location>
        <begin position="362"/>
        <end position="425"/>
    </location>
</feature>
<dbReference type="Gene3D" id="3.40.50.12160">
    <property type="entry name" value="Methylthiotransferase, N-terminal domain"/>
    <property type="match status" value="1"/>
</dbReference>
<dbReference type="SFLD" id="SFLDS00029">
    <property type="entry name" value="Radical_SAM"/>
    <property type="match status" value="1"/>
</dbReference>
<keyword evidence="4" id="KW-0479">Metal-binding</keyword>
<dbReference type="SFLD" id="SFLDG01061">
    <property type="entry name" value="methylthiotransferase"/>
    <property type="match status" value="1"/>
</dbReference>
<feature type="domain" description="MTTase N-terminal" evidence="8">
    <location>
        <begin position="1"/>
        <end position="106"/>
    </location>
</feature>
<dbReference type="GO" id="GO:0005829">
    <property type="term" value="C:cytosol"/>
    <property type="evidence" value="ECO:0007669"/>
    <property type="project" value="TreeGrafter"/>
</dbReference>
<dbReference type="InterPro" id="IPR023404">
    <property type="entry name" value="rSAM_horseshoe"/>
</dbReference>
<dbReference type="InterPro" id="IPR002792">
    <property type="entry name" value="TRAM_dom"/>
</dbReference>
<dbReference type="NCBIfam" id="TIGR00089">
    <property type="entry name" value="MiaB/RimO family radical SAM methylthiotransferase"/>
    <property type="match status" value="1"/>
</dbReference>
<dbReference type="Pfam" id="PF00919">
    <property type="entry name" value="UPF0004"/>
    <property type="match status" value="1"/>
</dbReference>
<dbReference type="HAMAP" id="MF_01864">
    <property type="entry name" value="tRNA_metthiotr_MiaB"/>
    <property type="match status" value="1"/>
</dbReference>
<dbReference type="Pfam" id="PF04055">
    <property type="entry name" value="Radical_SAM"/>
    <property type="match status" value="1"/>
</dbReference>
<dbReference type="PROSITE" id="PS51918">
    <property type="entry name" value="RADICAL_SAM"/>
    <property type="match status" value="1"/>
</dbReference>